<gene>
    <name evidence="1" type="ORF">V8G58_05320</name>
</gene>
<evidence type="ECO:0000313" key="2">
    <source>
        <dbReference type="Proteomes" id="UP001610100"/>
    </source>
</evidence>
<protein>
    <submittedName>
        <fullName evidence="1">Uncharacterized protein</fullName>
    </submittedName>
</protein>
<keyword evidence="2" id="KW-1185">Reference proteome</keyword>
<name>A0ABW7MWZ7_9FLAO</name>
<reference evidence="1 2" key="1">
    <citation type="submission" date="2024-02" db="EMBL/GenBank/DDBJ databases">
        <title>A Gaetbulibacter species isolated from tidal flats and genomic insights of their niches.</title>
        <authorList>
            <person name="Ye Y."/>
        </authorList>
    </citation>
    <scope>NUCLEOTIDE SEQUENCE [LARGE SCALE GENOMIC DNA]</scope>
    <source>
        <strain evidence="1 2">KYW382</strain>
    </source>
</reference>
<dbReference type="Proteomes" id="UP001610100">
    <property type="component" value="Unassembled WGS sequence"/>
</dbReference>
<sequence length="69" mass="8095">MKTIQSIEDKILKLTDTIENDYPELYAYLDENPVTMPSLDHPNITVAVMEDYLKSLQQILKHHIETHKK</sequence>
<dbReference type="EMBL" id="JBAWKB010000001">
    <property type="protein sequence ID" value="MFH6771348.1"/>
    <property type="molecule type" value="Genomic_DNA"/>
</dbReference>
<organism evidence="1 2">
    <name type="scientific">Gaetbulibacter aestuarii</name>
    <dbReference type="NCBI Taxonomy" id="1502358"/>
    <lineage>
        <taxon>Bacteria</taxon>
        <taxon>Pseudomonadati</taxon>
        <taxon>Bacteroidota</taxon>
        <taxon>Flavobacteriia</taxon>
        <taxon>Flavobacteriales</taxon>
        <taxon>Flavobacteriaceae</taxon>
        <taxon>Gaetbulibacter</taxon>
    </lineage>
</organism>
<accession>A0ABW7MWZ7</accession>
<proteinExistence type="predicted"/>
<evidence type="ECO:0000313" key="1">
    <source>
        <dbReference type="EMBL" id="MFH6771348.1"/>
    </source>
</evidence>
<dbReference type="RefSeq" id="WP_344740391.1">
    <property type="nucleotide sequence ID" value="NZ_BAABAY010000001.1"/>
</dbReference>
<comment type="caution">
    <text evidence="1">The sequence shown here is derived from an EMBL/GenBank/DDBJ whole genome shotgun (WGS) entry which is preliminary data.</text>
</comment>